<evidence type="ECO:0000313" key="3">
    <source>
        <dbReference type="Proteomes" id="UP001218231"/>
    </source>
</evidence>
<keyword evidence="3" id="KW-1185">Reference proteome</keyword>
<name>A0ABY7TUD4_9SPHN</name>
<proteinExistence type="predicted"/>
<feature type="region of interest" description="Disordered" evidence="1">
    <location>
        <begin position="1"/>
        <end position="36"/>
    </location>
</feature>
<dbReference type="Proteomes" id="UP001218231">
    <property type="component" value="Chromosome"/>
</dbReference>
<dbReference type="EMBL" id="CP117417">
    <property type="protein sequence ID" value="WCT76628.1"/>
    <property type="molecule type" value="Genomic_DNA"/>
</dbReference>
<evidence type="ECO:0000256" key="1">
    <source>
        <dbReference type="SAM" id="MobiDB-lite"/>
    </source>
</evidence>
<dbReference type="RefSeq" id="WP_273617042.1">
    <property type="nucleotide sequence ID" value="NZ_CP117417.1"/>
</dbReference>
<organism evidence="2 3">
    <name type="scientific">Novosphingobium humi</name>
    <dbReference type="NCBI Taxonomy" id="2282397"/>
    <lineage>
        <taxon>Bacteria</taxon>
        <taxon>Pseudomonadati</taxon>
        <taxon>Pseudomonadota</taxon>
        <taxon>Alphaproteobacteria</taxon>
        <taxon>Sphingomonadales</taxon>
        <taxon>Sphingomonadaceae</taxon>
        <taxon>Novosphingobium</taxon>
    </lineage>
</organism>
<protein>
    <submittedName>
        <fullName evidence="2">Uncharacterized protein</fullName>
    </submittedName>
</protein>
<evidence type="ECO:0000313" key="2">
    <source>
        <dbReference type="EMBL" id="WCT76628.1"/>
    </source>
</evidence>
<accession>A0ABY7TUD4</accession>
<sequence length="72" mass="7890">MRSPMGNVRQGTSTCGIARKGGHTMPLPTKRGQTDGDVARTIGWTAKRIGEMRSRYVDEARVIVSMVERLSA</sequence>
<reference evidence="2 3" key="1">
    <citation type="submission" date="2023-02" db="EMBL/GenBank/DDBJ databases">
        <title>Genome sequence of Novosphingobium humi KACC 19094.</title>
        <authorList>
            <person name="Kim S."/>
            <person name="Heo J."/>
            <person name="Kwon S.-W."/>
        </authorList>
    </citation>
    <scope>NUCLEOTIDE SEQUENCE [LARGE SCALE GENOMIC DNA]</scope>
    <source>
        <strain evidence="2 3">KACC 19094</strain>
    </source>
</reference>
<gene>
    <name evidence="2" type="ORF">PQ457_11855</name>
</gene>